<comment type="caution">
    <text evidence="1">The sequence shown here is derived from an EMBL/GenBank/DDBJ whole genome shotgun (WGS) entry which is preliminary data.</text>
</comment>
<dbReference type="Gene3D" id="3.40.50.1820">
    <property type="entry name" value="alpha/beta hydrolase"/>
    <property type="match status" value="1"/>
</dbReference>
<sequence>SINAVAAMCDAGTKVIWKKYRGLTHNGAVNGASADALSFVKALIRGKKLYGYCKGIKPISDIETPESNIPFNN</sequence>
<protein>
    <submittedName>
        <fullName evidence="1">Uncharacterized protein</fullName>
    </submittedName>
</protein>
<evidence type="ECO:0000313" key="1">
    <source>
        <dbReference type="EMBL" id="TQL14998.1"/>
    </source>
</evidence>
<dbReference type="InterPro" id="IPR029058">
    <property type="entry name" value="AB_hydrolase_fold"/>
</dbReference>
<feature type="non-terminal residue" evidence="1">
    <location>
        <position position="1"/>
    </location>
</feature>
<dbReference type="AlphaFoldDB" id="A0A542VUJ7"/>
<dbReference type="EMBL" id="VFOF01000004">
    <property type="protein sequence ID" value="TQL14998.1"/>
    <property type="molecule type" value="Genomic_DNA"/>
</dbReference>
<proteinExistence type="predicted"/>
<gene>
    <name evidence="1" type="ORF">FBY58_1811</name>
</gene>
<organism evidence="1 2">
    <name type="scientific">Zymomonas mobilis</name>
    <dbReference type="NCBI Taxonomy" id="542"/>
    <lineage>
        <taxon>Bacteria</taxon>
        <taxon>Pseudomonadati</taxon>
        <taxon>Pseudomonadota</taxon>
        <taxon>Alphaproteobacteria</taxon>
        <taxon>Sphingomonadales</taxon>
        <taxon>Zymomonadaceae</taxon>
        <taxon>Zymomonas</taxon>
    </lineage>
</organism>
<accession>A0A542VUJ7</accession>
<name>A0A542VUJ7_ZYMMB</name>
<evidence type="ECO:0000313" key="2">
    <source>
        <dbReference type="Proteomes" id="UP000316887"/>
    </source>
</evidence>
<reference evidence="1 2" key="1">
    <citation type="submission" date="2019-06" db="EMBL/GenBank/DDBJ databases">
        <title>Genome sequencing of Zymomonas mobilis strains for genetic engineering and biofuel applications.</title>
        <authorList>
            <person name="Teravest M."/>
        </authorList>
    </citation>
    <scope>NUCLEOTIDE SEQUENCE [LARGE SCALE GENOMIC DNA]</scope>
    <source>
        <strain evidence="1 2">AN0101</strain>
    </source>
</reference>
<dbReference type="Proteomes" id="UP000316887">
    <property type="component" value="Unassembled WGS sequence"/>
</dbReference>